<keyword evidence="3 10" id="KW-0285">Flavoprotein</keyword>
<evidence type="ECO:0000256" key="2">
    <source>
        <dbReference type="ARBA" id="ARBA00016337"/>
    </source>
</evidence>
<evidence type="ECO:0000256" key="10">
    <source>
        <dbReference type="PIRNR" id="PIRNR006268"/>
    </source>
</evidence>
<dbReference type="Proteomes" id="UP000235701">
    <property type="component" value="Unassembled WGS sequence"/>
</dbReference>
<dbReference type="GO" id="GO:0046872">
    <property type="term" value="F:metal ion binding"/>
    <property type="evidence" value="ECO:0007669"/>
    <property type="project" value="UniProtKB-UniRule"/>
</dbReference>
<dbReference type="SUPFAM" id="SSF143631">
    <property type="entry name" value="ApbE-like"/>
    <property type="match status" value="1"/>
</dbReference>
<dbReference type="GO" id="GO:0016740">
    <property type="term" value="F:transferase activity"/>
    <property type="evidence" value="ECO:0007669"/>
    <property type="project" value="UniProtKB-UniRule"/>
</dbReference>
<reference evidence="12 13" key="1">
    <citation type="submission" date="2017-09" db="EMBL/GenBank/DDBJ databases">
        <title>Bacterial strain isolated from the female urinary microbiota.</title>
        <authorList>
            <person name="Thomas-White K."/>
            <person name="Kumar N."/>
            <person name="Forster S."/>
            <person name="Putonti C."/>
            <person name="Lawley T."/>
            <person name="Wolfe A.J."/>
        </authorList>
    </citation>
    <scope>NUCLEOTIDE SEQUENCE [LARGE SCALE GENOMIC DNA]</scope>
    <source>
        <strain evidence="12 13">UMB0240</strain>
    </source>
</reference>
<evidence type="ECO:0000256" key="1">
    <source>
        <dbReference type="ARBA" id="ARBA00011955"/>
    </source>
</evidence>
<keyword evidence="7 10" id="KW-0460">Magnesium</keyword>
<evidence type="ECO:0000313" key="12">
    <source>
        <dbReference type="EMBL" id="PMC80179.1"/>
    </source>
</evidence>
<comment type="similarity">
    <text evidence="10">Belongs to the ApbE family.</text>
</comment>
<dbReference type="EMBL" id="PNHQ01000005">
    <property type="protein sequence ID" value="PMC80179.1"/>
    <property type="molecule type" value="Genomic_DNA"/>
</dbReference>
<dbReference type="OrthoDB" id="9778595at2"/>
<comment type="caution">
    <text evidence="12">The sequence shown here is derived from an EMBL/GenBank/DDBJ whole genome shotgun (WGS) entry which is preliminary data.</text>
</comment>
<dbReference type="InterPro" id="IPR024932">
    <property type="entry name" value="ApbE"/>
</dbReference>
<gene>
    <name evidence="12" type="ORF">CJ191_02890</name>
</gene>
<dbReference type="InterPro" id="IPR003374">
    <property type="entry name" value="ApbE-like_sf"/>
</dbReference>
<comment type="cofactor">
    <cofactor evidence="11">
        <name>Mg(2+)</name>
        <dbReference type="ChEBI" id="CHEBI:18420"/>
    </cofactor>
    <cofactor evidence="11">
        <name>Mn(2+)</name>
        <dbReference type="ChEBI" id="CHEBI:29035"/>
    </cofactor>
    <text evidence="11">Magnesium. Can also use manganese.</text>
</comment>
<dbReference type="EC" id="2.7.1.180" evidence="1 10"/>
<name>A0A2N6UEY5_9LACT</name>
<evidence type="ECO:0000256" key="4">
    <source>
        <dbReference type="ARBA" id="ARBA00022679"/>
    </source>
</evidence>
<evidence type="ECO:0000256" key="3">
    <source>
        <dbReference type="ARBA" id="ARBA00022630"/>
    </source>
</evidence>
<evidence type="ECO:0000313" key="13">
    <source>
        <dbReference type="Proteomes" id="UP000235701"/>
    </source>
</evidence>
<protein>
    <recommendedName>
        <fullName evidence="2 10">FAD:protein FMN transferase</fullName>
        <ecNumber evidence="1 10">2.7.1.180</ecNumber>
    </recommendedName>
    <alternativeName>
        <fullName evidence="8 10">Flavin transferase</fullName>
    </alternativeName>
</protein>
<keyword evidence="5 10" id="KW-0479">Metal-binding</keyword>
<keyword evidence="13" id="KW-1185">Reference proteome</keyword>
<dbReference type="PANTHER" id="PTHR30040">
    <property type="entry name" value="THIAMINE BIOSYNTHESIS LIPOPROTEIN APBE"/>
    <property type="match status" value="1"/>
</dbReference>
<keyword evidence="6 10" id="KW-0274">FAD</keyword>
<sequence length="309" mass="34082">MGTSIRLTIAHEQAHEILAEAKQRLLDFEKRFSANDAHSLLMRVNAKAGISPVEVDDDIFKLIAIGKRYSLKENTCLNIAIGPLVKLWKIGFKGANLPDKNSIQTRLALTDPRDIILDDQAKTVYLQKKGMEIDLGALAKGYFADLIKDFFLSKGVQSGMINLGGNVLLIGSHPKNPGGFWHVGIQDPEQQRNHLSGILQFQDGSVVTSGIYERQFEYAGKSYHHIFDPQTGYPVESDIAGLTIVSKSSLIGEIYTSLYFHLSSDDLLKQLSSVVGVEAVVIRKDGQVLLTEGIKPFYTPIARAVNSKD</sequence>
<dbReference type="Gene3D" id="3.10.520.10">
    <property type="entry name" value="ApbE-like domains"/>
    <property type="match status" value="1"/>
</dbReference>
<dbReference type="AlphaFoldDB" id="A0A2N6UEY5"/>
<proteinExistence type="inferred from homology"/>
<evidence type="ECO:0000256" key="5">
    <source>
        <dbReference type="ARBA" id="ARBA00022723"/>
    </source>
</evidence>
<accession>A0A2N6UEY5</accession>
<comment type="catalytic activity">
    <reaction evidence="9 10">
        <text>L-threonyl-[protein] + FAD = FMN-L-threonyl-[protein] + AMP + H(+)</text>
        <dbReference type="Rhea" id="RHEA:36847"/>
        <dbReference type="Rhea" id="RHEA-COMP:11060"/>
        <dbReference type="Rhea" id="RHEA-COMP:11061"/>
        <dbReference type="ChEBI" id="CHEBI:15378"/>
        <dbReference type="ChEBI" id="CHEBI:30013"/>
        <dbReference type="ChEBI" id="CHEBI:57692"/>
        <dbReference type="ChEBI" id="CHEBI:74257"/>
        <dbReference type="ChEBI" id="CHEBI:456215"/>
        <dbReference type="EC" id="2.7.1.180"/>
    </reaction>
</comment>
<feature type="binding site" evidence="11">
    <location>
        <position position="257"/>
    </location>
    <ligand>
        <name>Mg(2+)</name>
        <dbReference type="ChEBI" id="CHEBI:18420"/>
    </ligand>
</feature>
<evidence type="ECO:0000256" key="11">
    <source>
        <dbReference type="PIRSR" id="PIRSR006268-2"/>
    </source>
</evidence>
<evidence type="ECO:0000256" key="7">
    <source>
        <dbReference type="ARBA" id="ARBA00022842"/>
    </source>
</evidence>
<dbReference type="PANTHER" id="PTHR30040:SF2">
    <property type="entry name" value="FAD:PROTEIN FMN TRANSFERASE"/>
    <property type="match status" value="1"/>
</dbReference>
<organism evidence="12 13">
    <name type="scientific">Aerococcus viridans</name>
    <dbReference type="NCBI Taxonomy" id="1377"/>
    <lineage>
        <taxon>Bacteria</taxon>
        <taxon>Bacillati</taxon>
        <taxon>Bacillota</taxon>
        <taxon>Bacilli</taxon>
        <taxon>Lactobacillales</taxon>
        <taxon>Aerococcaceae</taxon>
        <taxon>Aerococcus</taxon>
    </lineage>
</organism>
<feature type="binding site" evidence="11">
    <location>
        <position position="137"/>
    </location>
    <ligand>
        <name>Mg(2+)</name>
        <dbReference type="ChEBI" id="CHEBI:18420"/>
    </ligand>
</feature>
<evidence type="ECO:0000256" key="6">
    <source>
        <dbReference type="ARBA" id="ARBA00022827"/>
    </source>
</evidence>
<dbReference type="Pfam" id="PF02424">
    <property type="entry name" value="ApbE"/>
    <property type="match status" value="1"/>
</dbReference>
<keyword evidence="4 10" id="KW-0808">Transferase</keyword>
<evidence type="ECO:0000256" key="9">
    <source>
        <dbReference type="ARBA" id="ARBA00048540"/>
    </source>
</evidence>
<dbReference type="PIRSF" id="PIRSF006268">
    <property type="entry name" value="ApbE"/>
    <property type="match status" value="1"/>
</dbReference>
<evidence type="ECO:0000256" key="8">
    <source>
        <dbReference type="ARBA" id="ARBA00031306"/>
    </source>
</evidence>